<protein>
    <submittedName>
        <fullName evidence="1">Uncharacterized protein</fullName>
    </submittedName>
</protein>
<dbReference type="Proteomes" id="UP000053144">
    <property type="component" value="Chromosome 1"/>
</dbReference>
<reference evidence="2" key="1">
    <citation type="journal article" date="2015" name="Proc. Natl. Acad. Sci. U.S.A.">
        <title>Genome sequencing of adzuki bean (Vigna angularis) provides insight into high starch and low fat accumulation and domestication.</title>
        <authorList>
            <person name="Yang K."/>
            <person name="Tian Z."/>
            <person name="Chen C."/>
            <person name="Luo L."/>
            <person name="Zhao B."/>
            <person name="Wang Z."/>
            <person name="Yu L."/>
            <person name="Li Y."/>
            <person name="Sun Y."/>
            <person name="Li W."/>
            <person name="Chen Y."/>
            <person name="Li Y."/>
            <person name="Zhang Y."/>
            <person name="Ai D."/>
            <person name="Zhao J."/>
            <person name="Shang C."/>
            <person name="Ma Y."/>
            <person name="Wu B."/>
            <person name="Wang M."/>
            <person name="Gao L."/>
            <person name="Sun D."/>
            <person name="Zhang P."/>
            <person name="Guo F."/>
            <person name="Wang W."/>
            <person name="Li Y."/>
            <person name="Wang J."/>
            <person name="Varshney R.K."/>
            <person name="Wang J."/>
            <person name="Ling H.Q."/>
            <person name="Wan P."/>
        </authorList>
    </citation>
    <scope>NUCLEOTIDE SEQUENCE</scope>
    <source>
        <strain evidence="2">cv. Jingnong 6</strain>
    </source>
</reference>
<proteinExistence type="predicted"/>
<gene>
    <name evidence="1" type="ORF">LR48_Vigan01g328900</name>
</gene>
<evidence type="ECO:0000313" key="2">
    <source>
        <dbReference type="Proteomes" id="UP000053144"/>
    </source>
</evidence>
<dbReference type="AlphaFoldDB" id="A0A0L9TT08"/>
<dbReference type="Gramene" id="KOM33733">
    <property type="protein sequence ID" value="KOM33733"/>
    <property type="gene ID" value="LR48_Vigan01g328900"/>
</dbReference>
<accession>A0A0L9TT08</accession>
<sequence length="156" mass="17531">MADNSARHHGRQLPHVQRGLVENVLPACERAIGDGGRRVATVQWSNVRYGLSERRWSAMPTQLPEWTCVWRRVGILNIFPTHSAHPSLCFISENSFSHPSLYTLCILLSLRYHRSPPPISISGAVEGRSATRASRENVRPVKLVSPPFILTFVLRA</sequence>
<dbReference type="EMBL" id="CM003371">
    <property type="protein sequence ID" value="KOM33733.1"/>
    <property type="molecule type" value="Genomic_DNA"/>
</dbReference>
<organism evidence="1 2">
    <name type="scientific">Phaseolus angularis</name>
    <name type="common">Azuki bean</name>
    <name type="synonym">Vigna angularis</name>
    <dbReference type="NCBI Taxonomy" id="3914"/>
    <lineage>
        <taxon>Eukaryota</taxon>
        <taxon>Viridiplantae</taxon>
        <taxon>Streptophyta</taxon>
        <taxon>Embryophyta</taxon>
        <taxon>Tracheophyta</taxon>
        <taxon>Spermatophyta</taxon>
        <taxon>Magnoliopsida</taxon>
        <taxon>eudicotyledons</taxon>
        <taxon>Gunneridae</taxon>
        <taxon>Pentapetalae</taxon>
        <taxon>rosids</taxon>
        <taxon>fabids</taxon>
        <taxon>Fabales</taxon>
        <taxon>Fabaceae</taxon>
        <taxon>Papilionoideae</taxon>
        <taxon>50 kb inversion clade</taxon>
        <taxon>NPAAA clade</taxon>
        <taxon>indigoferoid/millettioid clade</taxon>
        <taxon>Phaseoleae</taxon>
        <taxon>Vigna</taxon>
    </lineage>
</organism>
<evidence type="ECO:0000313" key="1">
    <source>
        <dbReference type="EMBL" id="KOM33733.1"/>
    </source>
</evidence>
<name>A0A0L9TT08_PHAAN</name>